<dbReference type="AlphaFoldDB" id="A0A9N8EYV0"/>
<sequence length="118" mass="11740">MGSGGTPRGAHQEGGGDGGDLRLRTTVGDGEVCIRRRCMPGQGPTSRQSGVNRDGEGTGRLGGASQQGTGSNVGGGAAGPRRRGRPPPPKGVGTAESDGGLPAGHHPSVNASFRQDCR</sequence>
<evidence type="ECO:0000313" key="3">
    <source>
        <dbReference type="Proteomes" id="UP001153069"/>
    </source>
</evidence>
<accession>A0A9N8EYV0</accession>
<feature type="compositionally biased region" description="Gly residues" evidence="1">
    <location>
        <begin position="1"/>
        <end position="18"/>
    </location>
</feature>
<keyword evidence="3" id="KW-1185">Reference proteome</keyword>
<organism evidence="2 3">
    <name type="scientific">Seminavis robusta</name>
    <dbReference type="NCBI Taxonomy" id="568900"/>
    <lineage>
        <taxon>Eukaryota</taxon>
        <taxon>Sar</taxon>
        <taxon>Stramenopiles</taxon>
        <taxon>Ochrophyta</taxon>
        <taxon>Bacillariophyta</taxon>
        <taxon>Bacillariophyceae</taxon>
        <taxon>Bacillariophycidae</taxon>
        <taxon>Naviculales</taxon>
        <taxon>Naviculaceae</taxon>
        <taxon>Seminavis</taxon>
    </lineage>
</organism>
<dbReference type="Proteomes" id="UP001153069">
    <property type="component" value="Unassembled WGS sequence"/>
</dbReference>
<evidence type="ECO:0000313" key="2">
    <source>
        <dbReference type="EMBL" id="CAB9530602.1"/>
    </source>
</evidence>
<evidence type="ECO:0000256" key="1">
    <source>
        <dbReference type="SAM" id="MobiDB-lite"/>
    </source>
</evidence>
<dbReference type="EMBL" id="CAICTM010002948">
    <property type="protein sequence ID" value="CAB9530602.1"/>
    <property type="molecule type" value="Genomic_DNA"/>
</dbReference>
<gene>
    <name evidence="2" type="ORF">SEMRO_2950_G340890.1</name>
</gene>
<comment type="caution">
    <text evidence="2">The sequence shown here is derived from an EMBL/GenBank/DDBJ whole genome shotgun (WGS) entry which is preliminary data.</text>
</comment>
<feature type="region of interest" description="Disordered" evidence="1">
    <location>
        <begin position="1"/>
        <end position="118"/>
    </location>
</feature>
<proteinExistence type="predicted"/>
<name>A0A9N8EYV0_9STRA</name>
<protein>
    <submittedName>
        <fullName evidence="2">Uncharacterized protein</fullName>
    </submittedName>
</protein>
<reference evidence="2" key="1">
    <citation type="submission" date="2020-06" db="EMBL/GenBank/DDBJ databases">
        <authorList>
            <consortium name="Plant Systems Biology data submission"/>
        </authorList>
    </citation>
    <scope>NUCLEOTIDE SEQUENCE</scope>
    <source>
        <strain evidence="2">D6</strain>
    </source>
</reference>
<feature type="compositionally biased region" description="Polar residues" evidence="1">
    <location>
        <begin position="109"/>
        <end position="118"/>
    </location>
</feature>